<organism evidence="4 5">
    <name type="scientific">Streptomyces platensis</name>
    <dbReference type="NCBI Taxonomy" id="58346"/>
    <lineage>
        <taxon>Bacteria</taxon>
        <taxon>Bacillati</taxon>
        <taxon>Actinomycetota</taxon>
        <taxon>Actinomycetes</taxon>
        <taxon>Kitasatosporales</taxon>
        <taxon>Streptomycetaceae</taxon>
        <taxon>Streptomyces</taxon>
    </lineage>
</organism>
<dbReference type="InterPro" id="IPR036457">
    <property type="entry name" value="PPM-type-like_dom_sf"/>
</dbReference>
<dbReference type="InterPro" id="IPR013656">
    <property type="entry name" value="PAS_4"/>
</dbReference>
<accession>A0ABX3Y2W8</accession>
<proteinExistence type="predicted"/>
<dbReference type="PANTHER" id="PTHR43156:SF2">
    <property type="entry name" value="STAGE II SPORULATION PROTEIN E"/>
    <property type="match status" value="1"/>
</dbReference>
<feature type="domain" description="PPM-type phosphatase" evidence="2">
    <location>
        <begin position="107"/>
        <end position="180"/>
    </location>
</feature>
<dbReference type="InterPro" id="IPR052016">
    <property type="entry name" value="Bact_Sigma-Reg"/>
</dbReference>
<dbReference type="Pfam" id="PF07228">
    <property type="entry name" value="SpoIIE"/>
    <property type="match status" value="1"/>
</dbReference>
<dbReference type="EMBL" id="MIGA01000004">
    <property type="protein sequence ID" value="OSY47486.1"/>
    <property type="molecule type" value="Genomic_DNA"/>
</dbReference>
<dbReference type="Proteomes" id="UP000194225">
    <property type="component" value="Unassembled WGS sequence"/>
</dbReference>
<evidence type="ECO:0000313" key="4">
    <source>
        <dbReference type="EMBL" id="OSY47486.1"/>
    </source>
</evidence>
<dbReference type="InterPro" id="IPR001932">
    <property type="entry name" value="PPM-type_phosphatase-like_dom"/>
</dbReference>
<dbReference type="Gene3D" id="3.60.40.10">
    <property type="entry name" value="PPM-type phosphatase domain"/>
    <property type="match status" value="1"/>
</dbReference>
<name>A0ABX3Y2W8_STRPT</name>
<keyword evidence="5" id="KW-1185">Reference proteome</keyword>
<gene>
    <name evidence="4" type="ORF">BG653_01204</name>
</gene>
<evidence type="ECO:0000259" key="2">
    <source>
        <dbReference type="Pfam" id="PF07228"/>
    </source>
</evidence>
<dbReference type="InterPro" id="IPR035965">
    <property type="entry name" value="PAS-like_dom_sf"/>
</dbReference>
<dbReference type="SUPFAM" id="SSF55785">
    <property type="entry name" value="PYP-like sensor domain (PAS domain)"/>
    <property type="match status" value="1"/>
</dbReference>
<evidence type="ECO:0000313" key="5">
    <source>
        <dbReference type="Proteomes" id="UP000194225"/>
    </source>
</evidence>
<dbReference type="Pfam" id="PF08448">
    <property type="entry name" value="PAS_4"/>
    <property type="match status" value="1"/>
</dbReference>
<reference evidence="4 5" key="1">
    <citation type="submission" date="2016-09" db="EMBL/GenBank/DDBJ databases">
        <title>Streptomyces platensis DSM40041, a candidate organism with high potential of specific P450 cytochromes.</title>
        <authorList>
            <person name="Grumaz C."/>
            <person name="Vainshtein Y."/>
            <person name="Kirstahler P."/>
            <person name="Sohn K."/>
        </authorList>
    </citation>
    <scope>NUCLEOTIDE SEQUENCE [LARGE SCALE GENOMIC DNA]</scope>
    <source>
        <strain evidence="4 5">DSM 40041</strain>
    </source>
</reference>
<evidence type="ECO:0000256" key="1">
    <source>
        <dbReference type="ARBA" id="ARBA00022801"/>
    </source>
</evidence>
<comment type="caution">
    <text evidence="4">The sequence shown here is derived from an EMBL/GenBank/DDBJ whole genome shotgun (WGS) entry which is preliminary data.</text>
</comment>
<keyword evidence="1" id="KW-0378">Hydrolase</keyword>
<protein>
    <submittedName>
        <fullName evidence="4">Stage II sporulation protein E (SpoIIE)</fullName>
    </submittedName>
</protein>
<evidence type="ECO:0000259" key="3">
    <source>
        <dbReference type="Pfam" id="PF08448"/>
    </source>
</evidence>
<sequence length="226" mass="24319">MAAVAACVSAGGWFGVIPVRDRGAETVEARLRRVLETGDPLIFTEQPCRLRHDPDRELVVSVSAFRMQDPAGQVLGVTQMVEDVTDRYRARRRLALLNDVGARFMCPAGRSATCLYAVHDPVSGRCTLARAGHPPPAVVTPDGRVDFPELPAGPPLGLGGLPFEAAELELPEGSLLALYTKVPTWEPSAEPAAAAEGRTLAVAQLNDWGLEEVALRSSRCRRCPDE</sequence>
<dbReference type="PANTHER" id="PTHR43156">
    <property type="entry name" value="STAGE II SPORULATION PROTEIN E-RELATED"/>
    <property type="match status" value="1"/>
</dbReference>
<feature type="domain" description="PAS fold-4" evidence="3">
    <location>
        <begin position="23"/>
        <end position="89"/>
    </location>
</feature>